<evidence type="ECO:0000256" key="4">
    <source>
        <dbReference type="ARBA" id="ARBA00022737"/>
    </source>
</evidence>
<dbReference type="EMBL" id="FNLL01000041">
    <property type="protein sequence ID" value="SDU67502.1"/>
    <property type="molecule type" value="Genomic_DNA"/>
</dbReference>
<evidence type="ECO:0000259" key="8">
    <source>
        <dbReference type="PROSITE" id="PS51379"/>
    </source>
</evidence>
<organism evidence="9 10">
    <name type="scientific">Desulfobacula phenolica</name>
    <dbReference type="NCBI Taxonomy" id="90732"/>
    <lineage>
        <taxon>Bacteria</taxon>
        <taxon>Pseudomonadati</taxon>
        <taxon>Thermodesulfobacteriota</taxon>
        <taxon>Desulfobacteria</taxon>
        <taxon>Desulfobacterales</taxon>
        <taxon>Desulfobacteraceae</taxon>
        <taxon>Desulfobacula</taxon>
    </lineage>
</organism>
<dbReference type="AlphaFoldDB" id="A0A1H2KFZ0"/>
<keyword evidence="1" id="KW-0813">Transport</keyword>
<dbReference type="RefSeq" id="WP_139169112.1">
    <property type="nucleotide sequence ID" value="NZ_FNLL01000041.1"/>
</dbReference>
<evidence type="ECO:0000256" key="6">
    <source>
        <dbReference type="ARBA" id="ARBA00023004"/>
    </source>
</evidence>
<evidence type="ECO:0000313" key="10">
    <source>
        <dbReference type="Proteomes" id="UP000199608"/>
    </source>
</evidence>
<keyword evidence="10" id="KW-1185">Reference proteome</keyword>
<gene>
    <name evidence="9" type="ORF">SAMN04487931_1414</name>
</gene>
<evidence type="ECO:0000256" key="2">
    <source>
        <dbReference type="ARBA" id="ARBA00022485"/>
    </source>
</evidence>
<sequence length="169" mass="18340">TESTEEIAGHFKVTLSPDEFFKEAHVKLKPVEFATDGVFLCGTAHYPKHIPETINQAYGAAGRVLTLLSRDTVVASGSVAKVNEYDCVSCGACITACTYDAIEFRDTPKGKKAWVNPILCKGDGLCNAKCPTNAIVLKHFTNDALFNQIDAAITKEDIIEQMDAVLENV</sequence>
<keyword evidence="3" id="KW-0479">Metal-binding</keyword>
<dbReference type="InterPro" id="IPR050572">
    <property type="entry name" value="Fe-S_Ferredoxin"/>
</dbReference>
<feature type="non-terminal residue" evidence="9">
    <location>
        <position position="1"/>
    </location>
</feature>
<dbReference type="Proteomes" id="UP000199608">
    <property type="component" value="Unassembled WGS sequence"/>
</dbReference>
<dbReference type="PANTHER" id="PTHR43687:SF6">
    <property type="entry name" value="L-ASPARTATE SEMIALDEHYDE SULFURTRANSFERASE IRON-SULFUR SUBUNIT"/>
    <property type="match status" value="1"/>
</dbReference>
<accession>A0A1H2KFZ0</accession>
<keyword evidence="2" id="KW-0004">4Fe-4S</keyword>
<dbReference type="Gene3D" id="3.30.70.20">
    <property type="match status" value="1"/>
</dbReference>
<feature type="domain" description="4Fe-4S ferredoxin-type" evidence="8">
    <location>
        <begin position="111"/>
        <end position="140"/>
    </location>
</feature>
<evidence type="ECO:0000256" key="5">
    <source>
        <dbReference type="ARBA" id="ARBA00022982"/>
    </source>
</evidence>
<feature type="domain" description="4Fe-4S ferredoxin-type" evidence="8">
    <location>
        <begin position="78"/>
        <end position="107"/>
    </location>
</feature>
<name>A0A1H2KFZ0_9BACT</name>
<evidence type="ECO:0000313" key="9">
    <source>
        <dbReference type="EMBL" id="SDU67502.1"/>
    </source>
</evidence>
<keyword evidence="7" id="KW-0411">Iron-sulfur</keyword>
<evidence type="ECO:0000256" key="3">
    <source>
        <dbReference type="ARBA" id="ARBA00022723"/>
    </source>
</evidence>
<dbReference type="PROSITE" id="PS51379">
    <property type="entry name" value="4FE4S_FER_2"/>
    <property type="match status" value="2"/>
</dbReference>
<keyword evidence="6" id="KW-0408">Iron</keyword>
<evidence type="ECO:0000256" key="7">
    <source>
        <dbReference type="ARBA" id="ARBA00023014"/>
    </source>
</evidence>
<dbReference type="Pfam" id="PF12838">
    <property type="entry name" value="Fer4_7"/>
    <property type="match status" value="1"/>
</dbReference>
<dbReference type="GO" id="GO:0051539">
    <property type="term" value="F:4 iron, 4 sulfur cluster binding"/>
    <property type="evidence" value="ECO:0007669"/>
    <property type="project" value="UniProtKB-KW"/>
</dbReference>
<dbReference type="PANTHER" id="PTHR43687">
    <property type="entry name" value="ADENYLYLSULFATE REDUCTASE, BETA SUBUNIT"/>
    <property type="match status" value="1"/>
</dbReference>
<proteinExistence type="predicted"/>
<reference evidence="10" key="1">
    <citation type="submission" date="2016-10" db="EMBL/GenBank/DDBJ databases">
        <authorList>
            <person name="Varghese N."/>
            <person name="Submissions S."/>
        </authorList>
    </citation>
    <scope>NUCLEOTIDE SEQUENCE [LARGE SCALE GENOMIC DNA]</scope>
    <source>
        <strain evidence="10">DSM 3384</strain>
    </source>
</reference>
<evidence type="ECO:0000256" key="1">
    <source>
        <dbReference type="ARBA" id="ARBA00022448"/>
    </source>
</evidence>
<keyword evidence="4" id="KW-0677">Repeat</keyword>
<dbReference type="InterPro" id="IPR017896">
    <property type="entry name" value="4Fe4S_Fe-S-bd"/>
</dbReference>
<dbReference type="GO" id="GO:0046872">
    <property type="term" value="F:metal ion binding"/>
    <property type="evidence" value="ECO:0007669"/>
    <property type="project" value="UniProtKB-KW"/>
</dbReference>
<protein>
    <submittedName>
        <fullName evidence="9">4Fe-4S dicluster domain-containing protein</fullName>
    </submittedName>
</protein>
<keyword evidence="5" id="KW-0249">Electron transport</keyword>
<dbReference type="SUPFAM" id="SSF54862">
    <property type="entry name" value="4Fe-4S ferredoxins"/>
    <property type="match status" value="1"/>
</dbReference>